<proteinExistence type="inferred from homology"/>
<dbReference type="Gene3D" id="3.40.50.720">
    <property type="entry name" value="NAD(P)-binding Rossmann-like Domain"/>
    <property type="match status" value="1"/>
</dbReference>
<evidence type="ECO:0000256" key="10">
    <source>
        <dbReference type="ARBA" id="ARBA00023167"/>
    </source>
</evidence>
<dbReference type="EMBL" id="RIAX01000008">
    <property type="protein sequence ID" value="RNF39063.1"/>
    <property type="molecule type" value="Genomic_DNA"/>
</dbReference>
<protein>
    <recommendedName>
        <fullName evidence="5 14">Homoserine dehydrogenase</fullName>
        <ecNumber evidence="4 14">1.1.1.3</ecNumber>
    </recommendedName>
</protein>
<dbReference type="InterPro" id="IPR001342">
    <property type="entry name" value="HDH_cat"/>
</dbReference>
<dbReference type="RefSeq" id="WP_123165845.1">
    <property type="nucleotide sequence ID" value="NZ_RIAX01000008.1"/>
</dbReference>
<evidence type="ECO:0000256" key="5">
    <source>
        <dbReference type="ARBA" id="ARBA00013376"/>
    </source>
</evidence>
<evidence type="ECO:0000259" key="17">
    <source>
        <dbReference type="Pfam" id="PF03447"/>
    </source>
</evidence>
<dbReference type="Gene3D" id="3.30.360.10">
    <property type="entry name" value="Dihydrodipicolinate Reductase, domain 2"/>
    <property type="match status" value="1"/>
</dbReference>
<keyword evidence="7 14" id="KW-0791">Threonine biosynthesis</keyword>
<evidence type="ECO:0000256" key="1">
    <source>
        <dbReference type="ARBA" id="ARBA00005056"/>
    </source>
</evidence>
<dbReference type="InterPro" id="IPR005106">
    <property type="entry name" value="Asp/hSer_DH_NAD-bd"/>
</dbReference>
<dbReference type="SUPFAM" id="SSF55347">
    <property type="entry name" value="Glyceraldehyde-3-phosphate dehydrogenase-like, C-terminal domain"/>
    <property type="match status" value="1"/>
</dbReference>
<keyword evidence="8 14" id="KW-0560">Oxidoreductase</keyword>
<comment type="pathway">
    <text evidence="2 14">Amino-acid biosynthesis; L-methionine biosynthesis via de novo pathway; L-homoserine from L-aspartate: step 3/3.</text>
</comment>
<dbReference type="NCBIfam" id="NF004912">
    <property type="entry name" value="PRK06270.1"/>
    <property type="match status" value="1"/>
</dbReference>
<evidence type="ECO:0000256" key="7">
    <source>
        <dbReference type="ARBA" id="ARBA00022697"/>
    </source>
</evidence>
<evidence type="ECO:0000256" key="12">
    <source>
        <dbReference type="PIRSR" id="PIRSR036497-1"/>
    </source>
</evidence>
<accession>A0A3M8P5V7</accession>
<evidence type="ECO:0000256" key="2">
    <source>
        <dbReference type="ARBA" id="ARBA00005062"/>
    </source>
</evidence>
<dbReference type="PIRSF" id="PIRSF036497">
    <property type="entry name" value="HDH_short"/>
    <property type="match status" value="1"/>
</dbReference>
<evidence type="ECO:0000256" key="14">
    <source>
        <dbReference type="RuleBase" id="RU000579"/>
    </source>
</evidence>
<keyword evidence="19" id="KW-1185">Reference proteome</keyword>
<comment type="caution">
    <text evidence="18">The sequence shown here is derived from an EMBL/GenBank/DDBJ whole genome shotgun (WGS) entry which is preliminary data.</text>
</comment>
<comment type="catalytic activity">
    <reaction evidence="11">
        <text>L-homoserine + NADP(+) = L-aspartate 4-semialdehyde + NADPH + H(+)</text>
        <dbReference type="Rhea" id="RHEA:15761"/>
        <dbReference type="ChEBI" id="CHEBI:15378"/>
        <dbReference type="ChEBI" id="CHEBI:57476"/>
        <dbReference type="ChEBI" id="CHEBI:57783"/>
        <dbReference type="ChEBI" id="CHEBI:58349"/>
        <dbReference type="ChEBI" id="CHEBI:537519"/>
        <dbReference type="EC" id="1.1.1.3"/>
    </reaction>
    <physiologicalReaction direction="right-to-left" evidence="11">
        <dbReference type="Rhea" id="RHEA:15763"/>
    </physiologicalReaction>
</comment>
<evidence type="ECO:0000313" key="18">
    <source>
        <dbReference type="EMBL" id="RNF39063.1"/>
    </source>
</evidence>
<dbReference type="Pfam" id="PF00742">
    <property type="entry name" value="Homoserine_dh"/>
    <property type="match status" value="1"/>
</dbReference>
<dbReference type="SUPFAM" id="SSF51735">
    <property type="entry name" value="NAD(P)-binding Rossmann-fold domains"/>
    <property type="match status" value="1"/>
</dbReference>
<keyword evidence="10 14" id="KW-0486">Methionine biosynthesis</keyword>
<organism evidence="18 19">
    <name type="scientific">Planococcus salinus</name>
    <dbReference type="NCBI Taxonomy" id="1848460"/>
    <lineage>
        <taxon>Bacteria</taxon>
        <taxon>Bacillati</taxon>
        <taxon>Bacillota</taxon>
        <taxon>Bacilli</taxon>
        <taxon>Bacillales</taxon>
        <taxon>Caryophanaceae</taxon>
        <taxon>Planococcus</taxon>
    </lineage>
</organism>
<dbReference type="InterPro" id="IPR019811">
    <property type="entry name" value="HDH_CS"/>
</dbReference>
<comment type="pathway">
    <text evidence="1 14">Amino-acid biosynthesis; L-threonine biosynthesis; L-threonine from L-aspartate: step 3/5.</text>
</comment>
<dbReference type="UniPathway" id="UPA00050">
    <property type="reaction ID" value="UER00063"/>
</dbReference>
<keyword evidence="9" id="KW-0915">Sodium</keyword>
<gene>
    <name evidence="18" type="ORF">EEX84_11810</name>
</gene>
<dbReference type="PROSITE" id="PS01042">
    <property type="entry name" value="HOMOSER_DHGENASE"/>
    <property type="match status" value="1"/>
</dbReference>
<dbReference type="GO" id="GO:0050661">
    <property type="term" value="F:NADP binding"/>
    <property type="evidence" value="ECO:0007669"/>
    <property type="project" value="InterPro"/>
</dbReference>
<keyword evidence="13 14" id="KW-0521">NADP</keyword>
<sequence length="352" mass="38132">MVHKLAFIGFGVVGQGLAEILRDKKEALKKGEEFEAEVVAISDLMKGSIYHPNGLDIDTALNVLKETGNLENYPHTPGLVTGWDSLTTIRKTNADTIIEVSFTDVKTGQPAIDHCKTAFETGKNVVMTNKGPVALAYRELAELADKHGVHWGFEGTVMSGTPALRMPVATLAGNDITEIRGILNGTTNYILTKMETEGILYEEALKQAQKLGYAEADPTSDVEGYDARYKIVILANYVMKIPLTVEEVFCKGITDITLQDIEEAKREGKRWKLLAKARKEGDKVIASIAPEKVDLADSLASVHGAINAITYETDLLGPVTLSGAGAGKVETGFSLLIDLITISREKKAVKLS</sequence>
<evidence type="ECO:0000256" key="8">
    <source>
        <dbReference type="ARBA" id="ARBA00023002"/>
    </source>
</evidence>
<dbReference type="InterPro" id="IPR022697">
    <property type="entry name" value="HDH_short"/>
</dbReference>
<feature type="binding site" evidence="13">
    <location>
        <begin position="9"/>
        <end position="14"/>
    </location>
    <ligand>
        <name>NADP(+)</name>
        <dbReference type="ChEBI" id="CHEBI:58349"/>
    </ligand>
</feature>
<feature type="active site" description="Proton donor" evidence="12">
    <location>
        <position position="230"/>
    </location>
</feature>
<dbReference type="InterPro" id="IPR036291">
    <property type="entry name" value="NAD(P)-bd_dom_sf"/>
</dbReference>
<dbReference type="Proteomes" id="UP000275473">
    <property type="component" value="Unassembled WGS sequence"/>
</dbReference>
<reference evidence="18 19" key="1">
    <citation type="journal article" date="2018" name="Int. J. Syst. Evol. Microbiol.">
        <title>Planococcus salinus sp. nov., a moderately halophilic bacterium isolated from a saline-alkali soil.</title>
        <authorList>
            <person name="Gan L."/>
        </authorList>
    </citation>
    <scope>NUCLEOTIDE SEQUENCE [LARGE SCALE GENOMIC DNA]</scope>
    <source>
        <strain evidence="18 19">LCB217</strain>
    </source>
</reference>
<comment type="similarity">
    <text evidence="3 15">Belongs to the homoserine dehydrogenase family.</text>
</comment>
<dbReference type="GO" id="GO:0009088">
    <property type="term" value="P:threonine biosynthetic process"/>
    <property type="evidence" value="ECO:0007669"/>
    <property type="project" value="UniProtKB-UniPathway"/>
</dbReference>
<evidence type="ECO:0000256" key="11">
    <source>
        <dbReference type="ARBA" id="ARBA00048841"/>
    </source>
</evidence>
<dbReference type="GO" id="GO:0009086">
    <property type="term" value="P:methionine biosynthetic process"/>
    <property type="evidence" value="ECO:0007669"/>
    <property type="project" value="UniProtKB-KW"/>
</dbReference>
<feature type="binding site" evidence="13">
    <location>
        <position position="130"/>
    </location>
    <ligand>
        <name>NADPH</name>
        <dbReference type="ChEBI" id="CHEBI:57783"/>
    </ligand>
</feature>
<dbReference type="Pfam" id="PF03447">
    <property type="entry name" value="NAD_binding_3"/>
    <property type="match status" value="1"/>
</dbReference>
<dbReference type="OrthoDB" id="9808167at2"/>
<dbReference type="PANTHER" id="PTHR43331:SF1">
    <property type="entry name" value="HOMOSERINE DEHYDROGENASE"/>
    <property type="match status" value="1"/>
</dbReference>
<evidence type="ECO:0000313" key="19">
    <source>
        <dbReference type="Proteomes" id="UP000275473"/>
    </source>
</evidence>
<feature type="domain" description="Aspartate/homoserine dehydrogenase NAD-binding" evidence="17">
    <location>
        <begin position="9"/>
        <end position="154"/>
    </location>
</feature>
<dbReference type="GO" id="GO:0004412">
    <property type="term" value="F:homoserine dehydrogenase activity"/>
    <property type="evidence" value="ECO:0007669"/>
    <property type="project" value="UniProtKB-EC"/>
</dbReference>
<name>A0A3M8P5V7_9BACL</name>
<evidence type="ECO:0000256" key="6">
    <source>
        <dbReference type="ARBA" id="ARBA00022605"/>
    </source>
</evidence>
<evidence type="ECO:0000256" key="4">
    <source>
        <dbReference type="ARBA" id="ARBA00013213"/>
    </source>
</evidence>
<feature type="domain" description="Homoserine dehydrogenase catalytic" evidence="16">
    <location>
        <begin position="164"/>
        <end position="340"/>
    </location>
</feature>
<dbReference type="AlphaFoldDB" id="A0A3M8P5V7"/>
<dbReference type="UniPathway" id="UPA00051">
    <property type="reaction ID" value="UER00465"/>
</dbReference>
<evidence type="ECO:0000256" key="15">
    <source>
        <dbReference type="RuleBase" id="RU004171"/>
    </source>
</evidence>
<dbReference type="PANTHER" id="PTHR43331">
    <property type="entry name" value="HOMOSERINE DEHYDROGENASE"/>
    <property type="match status" value="1"/>
</dbReference>
<evidence type="ECO:0000259" key="16">
    <source>
        <dbReference type="Pfam" id="PF00742"/>
    </source>
</evidence>
<evidence type="ECO:0000256" key="13">
    <source>
        <dbReference type="PIRSR" id="PIRSR036497-2"/>
    </source>
</evidence>
<dbReference type="FunFam" id="3.30.360.10:FF:000005">
    <property type="entry name" value="Homoserine dehydrogenase"/>
    <property type="match status" value="1"/>
</dbReference>
<keyword evidence="6 14" id="KW-0028">Amino-acid biosynthesis</keyword>
<evidence type="ECO:0000256" key="9">
    <source>
        <dbReference type="ARBA" id="ARBA00023053"/>
    </source>
</evidence>
<evidence type="ECO:0000256" key="3">
    <source>
        <dbReference type="ARBA" id="ARBA00006753"/>
    </source>
</evidence>
<feature type="binding site" evidence="13">
    <location>
        <position position="215"/>
    </location>
    <ligand>
        <name>L-homoserine</name>
        <dbReference type="ChEBI" id="CHEBI:57476"/>
    </ligand>
</feature>
<dbReference type="EC" id="1.1.1.3" evidence="4 14"/>
<dbReference type="NCBIfam" id="NF004976">
    <property type="entry name" value="PRK06349.1"/>
    <property type="match status" value="1"/>
</dbReference>